<gene>
    <name evidence="2" type="ORF">GWP43_13350</name>
</gene>
<dbReference type="Gene3D" id="3.40.50.300">
    <property type="entry name" value="P-loop containing nucleotide triphosphate hydrolases"/>
    <property type="match status" value="1"/>
</dbReference>
<dbReference type="AlphaFoldDB" id="A0A6P1Y442"/>
<dbReference type="SUPFAM" id="SSF52540">
    <property type="entry name" value="P-loop containing nucleoside triphosphate hydrolases"/>
    <property type="match status" value="1"/>
</dbReference>
<evidence type="ECO:0000259" key="1">
    <source>
        <dbReference type="SMART" id="SM00382"/>
    </source>
</evidence>
<name>A0A6P1Y442_9SPIR</name>
<dbReference type="Proteomes" id="UP000464374">
    <property type="component" value="Chromosome"/>
</dbReference>
<dbReference type="SMART" id="SM00382">
    <property type="entry name" value="AAA"/>
    <property type="match status" value="1"/>
</dbReference>
<dbReference type="InterPro" id="IPR052026">
    <property type="entry name" value="ExeA_AAA_ATPase_DNA-bind"/>
</dbReference>
<evidence type="ECO:0000313" key="2">
    <source>
        <dbReference type="EMBL" id="QHX44275.1"/>
    </source>
</evidence>
<evidence type="ECO:0000313" key="3">
    <source>
        <dbReference type="Proteomes" id="UP000464374"/>
    </source>
</evidence>
<sequence length="260" mass="28744">MDKQDGINEELYQKFFALVGNPDEGKRISQAKAAQALGYSSAVVSAYKNRTYNGNVKAFEEAVQAWLKREERRIERLHIPISETAVLNSIRKALSIAQDEADIAVIVGDAGTGKTTALRNYAAESHSALLIEVDSSFTKSVLVKTIAQSLGLDTKGGMSVIISRIVDALKGRDTVILIDEAEYLSDGCLELIRRVINDKAQTGVVLCGLPDLRYKLENRRLDHHQLTSRVGVFLEVKKDEQSRCCKDHRRSLAPSFKGNP</sequence>
<protein>
    <submittedName>
        <fullName evidence="2">AAA family ATPase</fullName>
    </submittedName>
</protein>
<dbReference type="PANTHER" id="PTHR35894:SF5">
    <property type="entry name" value="MU-LIKE PROPHAGE FLUMU DNA TRANSPOSITION PROTEIN B"/>
    <property type="match status" value="1"/>
</dbReference>
<dbReference type="Pfam" id="PF13401">
    <property type="entry name" value="AAA_22"/>
    <property type="match status" value="1"/>
</dbReference>
<accession>A0A6P1Y442</accession>
<dbReference type="EMBL" id="CP048020">
    <property type="protein sequence ID" value="QHX44275.1"/>
    <property type="molecule type" value="Genomic_DNA"/>
</dbReference>
<proteinExistence type="predicted"/>
<dbReference type="InterPro" id="IPR049945">
    <property type="entry name" value="AAA_22"/>
</dbReference>
<reference evidence="2 3" key="1">
    <citation type="submission" date="2020-01" db="EMBL/GenBank/DDBJ databases">
        <title>Complete genome sequence of a human oral phylogroup 1 Treponema sp. strain ATCC 700766, originally isolated from periodontitis dental plaque.</title>
        <authorList>
            <person name="Chan Y."/>
            <person name="Huo Y.-B."/>
            <person name="Yu X.-L."/>
            <person name="Zeng H."/>
            <person name="Leung W.-K."/>
            <person name="Watt R.M."/>
        </authorList>
    </citation>
    <scope>NUCLEOTIDE SEQUENCE [LARGE SCALE GENOMIC DNA]</scope>
    <source>
        <strain evidence="2 3">OMZ 804</strain>
    </source>
</reference>
<dbReference type="InterPro" id="IPR010982">
    <property type="entry name" value="Lambda_DNA-bd_dom_sf"/>
</dbReference>
<dbReference type="Gene3D" id="1.10.260.40">
    <property type="entry name" value="lambda repressor-like DNA-binding domains"/>
    <property type="match status" value="1"/>
</dbReference>
<dbReference type="KEGG" id="trz:GWP43_13350"/>
<dbReference type="PANTHER" id="PTHR35894">
    <property type="entry name" value="GENERAL SECRETION PATHWAY PROTEIN A-RELATED"/>
    <property type="match status" value="1"/>
</dbReference>
<dbReference type="RefSeq" id="WP_162664550.1">
    <property type="nucleotide sequence ID" value="NZ_CP048020.1"/>
</dbReference>
<feature type="domain" description="AAA+ ATPase" evidence="1">
    <location>
        <begin position="100"/>
        <end position="231"/>
    </location>
</feature>
<organism evidence="2 3">
    <name type="scientific">Treponema vincentii</name>
    <dbReference type="NCBI Taxonomy" id="69710"/>
    <lineage>
        <taxon>Bacteria</taxon>
        <taxon>Pseudomonadati</taxon>
        <taxon>Spirochaetota</taxon>
        <taxon>Spirochaetia</taxon>
        <taxon>Spirochaetales</taxon>
        <taxon>Treponemataceae</taxon>
        <taxon>Treponema</taxon>
    </lineage>
</organism>
<dbReference type="GO" id="GO:0016887">
    <property type="term" value="F:ATP hydrolysis activity"/>
    <property type="evidence" value="ECO:0007669"/>
    <property type="project" value="InterPro"/>
</dbReference>
<dbReference type="InterPro" id="IPR003593">
    <property type="entry name" value="AAA+_ATPase"/>
</dbReference>
<dbReference type="GO" id="GO:0003677">
    <property type="term" value="F:DNA binding"/>
    <property type="evidence" value="ECO:0007669"/>
    <property type="project" value="InterPro"/>
</dbReference>
<dbReference type="InterPro" id="IPR027417">
    <property type="entry name" value="P-loop_NTPase"/>
</dbReference>